<proteinExistence type="predicted"/>
<dbReference type="Proteomes" id="UP001232245">
    <property type="component" value="Unassembled WGS sequence"/>
</dbReference>
<sequence>MAKGIKKFELKVEFHEEVGLSEGVSAEEALRFLLDALEEDNLFAGSNVSLEIDGEKVEVEYESDDAEEDEEDKVDDDVEVEENEEEDDLEQEVNEGLEEDSEEAEASTGERVNSLRKQLINRLREDSF</sequence>
<evidence type="ECO:0000256" key="1">
    <source>
        <dbReference type="SAM" id="MobiDB-lite"/>
    </source>
</evidence>
<feature type="region of interest" description="Disordered" evidence="1">
    <location>
        <begin position="60"/>
        <end position="113"/>
    </location>
</feature>
<feature type="compositionally biased region" description="Acidic residues" evidence="1">
    <location>
        <begin position="60"/>
        <end position="105"/>
    </location>
</feature>
<evidence type="ECO:0000313" key="2">
    <source>
        <dbReference type="EMBL" id="MDQ0223893.1"/>
    </source>
</evidence>
<accession>A0ABT9YX51</accession>
<dbReference type="EMBL" id="JAUSTZ010000001">
    <property type="protein sequence ID" value="MDQ0223893.1"/>
    <property type="molecule type" value="Genomic_DNA"/>
</dbReference>
<organism evidence="2 3">
    <name type="scientific">Metabacillus niabensis</name>
    <dbReference type="NCBI Taxonomy" id="324854"/>
    <lineage>
        <taxon>Bacteria</taxon>
        <taxon>Bacillati</taxon>
        <taxon>Bacillota</taxon>
        <taxon>Bacilli</taxon>
        <taxon>Bacillales</taxon>
        <taxon>Bacillaceae</taxon>
        <taxon>Metabacillus</taxon>
    </lineage>
</organism>
<keyword evidence="3" id="KW-1185">Reference proteome</keyword>
<dbReference type="RefSeq" id="WP_174879407.1">
    <property type="nucleotide sequence ID" value="NZ_CADEPK010000019.1"/>
</dbReference>
<evidence type="ECO:0000313" key="3">
    <source>
        <dbReference type="Proteomes" id="UP001232245"/>
    </source>
</evidence>
<reference evidence="2 3" key="1">
    <citation type="submission" date="2023-07" db="EMBL/GenBank/DDBJ databases">
        <title>Genomic Encyclopedia of Type Strains, Phase IV (KMG-IV): sequencing the most valuable type-strain genomes for metagenomic binning, comparative biology and taxonomic classification.</title>
        <authorList>
            <person name="Goeker M."/>
        </authorList>
    </citation>
    <scope>NUCLEOTIDE SEQUENCE [LARGE SCALE GENOMIC DNA]</scope>
    <source>
        <strain evidence="2 3">DSM 17723</strain>
    </source>
</reference>
<comment type="caution">
    <text evidence="2">The sequence shown here is derived from an EMBL/GenBank/DDBJ whole genome shotgun (WGS) entry which is preliminary data.</text>
</comment>
<protein>
    <submittedName>
        <fullName evidence="2">Cobalamin biosynthesis protein CobT</fullName>
    </submittedName>
</protein>
<gene>
    <name evidence="2" type="ORF">J2S02_000215</name>
</gene>
<name>A0ABT9YX51_9BACI</name>